<keyword evidence="2" id="KW-1185">Reference proteome</keyword>
<evidence type="ECO:0000313" key="1">
    <source>
        <dbReference type="EMBL" id="KAJ8468803.1"/>
    </source>
</evidence>
<proteinExistence type="predicted"/>
<name>A0AAD7TLD6_9APHY</name>
<accession>A0AAD7TLD6</accession>
<protein>
    <submittedName>
        <fullName evidence="1">Uncharacterized protein</fullName>
    </submittedName>
</protein>
<gene>
    <name evidence="1" type="ORF">ONZ51_g9411</name>
</gene>
<dbReference type="EMBL" id="JAPEVG010000320">
    <property type="protein sequence ID" value="KAJ8468803.1"/>
    <property type="molecule type" value="Genomic_DNA"/>
</dbReference>
<dbReference type="AlphaFoldDB" id="A0AAD7TLD6"/>
<reference evidence="1" key="1">
    <citation type="submission" date="2022-11" db="EMBL/GenBank/DDBJ databases">
        <title>Genome Sequence of Cubamyces cubensis.</title>
        <authorList>
            <person name="Buettner E."/>
        </authorList>
    </citation>
    <scope>NUCLEOTIDE SEQUENCE</scope>
    <source>
        <strain evidence="1">MPL-01</strain>
    </source>
</reference>
<dbReference type="Proteomes" id="UP001215151">
    <property type="component" value="Unassembled WGS sequence"/>
</dbReference>
<comment type="caution">
    <text evidence="1">The sequence shown here is derived from an EMBL/GenBank/DDBJ whole genome shotgun (WGS) entry which is preliminary data.</text>
</comment>
<evidence type="ECO:0000313" key="2">
    <source>
        <dbReference type="Proteomes" id="UP001215151"/>
    </source>
</evidence>
<sequence>MPSSDRNHYAPLLGKNPVALRLRCLGAANPSRILAEFGQGTNPVNWVWFTQTEFIARGPAQWALVATTYSSGHTADAECVIWTLQNNPAGDGPSLLVPSWVNTDGTVAPNVSLVFVPRSKALAMTDNVEGFSHMEHFSERPKDKSLTCSNMTKSSTLPLDVFFHITEELEDDPTALRHIALTNRSLLSCARPSLYSSITLSDTRGLLRAERLSRTIRAEPKLGELIKSLRISELMRQAPYDSGYFYGVPLTPDLLPFHLLPNLITLDLHSLALRQGPQGIDDLVAIVGALPWLETLLCDTLAQNVHHGPEEPGMHLGPPWHPVLREIVVKDGSWSHWTFATQLLRSHPRSIERLERVTVSFPSRLSADGLAWIPLIRTAGPQLAGSSMITELDAYRNDHTYVMDNLSQCPALQILQLKYHPDPSTSTGTAQSDGPIEALYGAMVAMSDELCARLSGALIDKTRYAQFNTLVLRVQSQRWNERNWYMTALSSEPDRLAVVERWKRVFSAIEREPDVVLDVAALYAVQGGGW</sequence>
<dbReference type="SUPFAM" id="SSF52047">
    <property type="entry name" value="RNI-like"/>
    <property type="match status" value="1"/>
</dbReference>
<organism evidence="1 2">
    <name type="scientific">Trametes cubensis</name>
    <dbReference type="NCBI Taxonomy" id="1111947"/>
    <lineage>
        <taxon>Eukaryota</taxon>
        <taxon>Fungi</taxon>
        <taxon>Dikarya</taxon>
        <taxon>Basidiomycota</taxon>
        <taxon>Agaricomycotina</taxon>
        <taxon>Agaricomycetes</taxon>
        <taxon>Polyporales</taxon>
        <taxon>Polyporaceae</taxon>
        <taxon>Trametes</taxon>
    </lineage>
</organism>